<reference evidence="3 5" key="2">
    <citation type="submission" date="2023-10" db="EMBL/GenBank/DDBJ databases">
        <title>To unveil natural product biosynthetic capacity in Pseudoalteromonas.</title>
        <authorList>
            <person name="Wang J."/>
        </authorList>
    </citation>
    <scope>NUCLEOTIDE SEQUENCE [LARGE SCALE GENOMIC DNA]</scope>
    <source>
        <strain evidence="3 5">DSM 15914</strain>
    </source>
</reference>
<dbReference type="Proteomes" id="UP000646877">
    <property type="component" value="Unassembled WGS sequence"/>
</dbReference>
<evidence type="ECO:0000313" key="4">
    <source>
        <dbReference type="Proteomes" id="UP000646877"/>
    </source>
</evidence>
<protein>
    <submittedName>
        <fullName evidence="2">Uncharacterized protein</fullName>
    </submittedName>
</protein>
<keyword evidence="1" id="KW-0175">Coiled coil</keyword>
<evidence type="ECO:0000313" key="5">
    <source>
        <dbReference type="Proteomes" id="UP001304419"/>
    </source>
</evidence>
<name>A0A8I2KRL3_9GAMM</name>
<reference evidence="2" key="1">
    <citation type="submission" date="2019-10" db="EMBL/GenBank/DDBJ databases">
        <authorList>
            <person name="Paulsen S."/>
        </authorList>
    </citation>
    <scope>NUCLEOTIDE SEQUENCE</scope>
    <source>
        <strain evidence="2">LMG 19692</strain>
    </source>
</reference>
<gene>
    <name evidence="2" type="ORF">F9Y85_16155</name>
    <name evidence="3" type="ORF">R5H13_24400</name>
</gene>
<proteinExistence type="predicted"/>
<dbReference type="Proteomes" id="UP001304419">
    <property type="component" value="Chromosome 2"/>
</dbReference>
<evidence type="ECO:0000256" key="1">
    <source>
        <dbReference type="SAM" id="Coils"/>
    </source>
</evidence>
<accession>A0A8I2KRL3</accession>
<evidence type="ECO:0000313" key="2">
    <source>
        <dbReference type="EMBL" id="NLR22807.1"/>
    </source>
</evidence>
<sequence length="258" mass="29713">MNTKEVLLQKYTDNDNQLGKRELGQLRRILLTEVLDNIISNDCLNADKWLDKKKSRLDKNKLASAIGYGITPDNIRQSFVKQVKEAEEVLRVAGKIIAEPKTNCQIHNENLEAFTSFLKERLDENGYYWPKNAKGFLYRKAIWAYFLDIPPEEVKYLPSFISSDAELAEMLSNIDILIAEDQVKSIDYKRESALEEMEDTMTNRALSAIRLQLKEKSEEVVLLREELKETKQELAELKQQQKSLLSQGLTAFKQGSAH</sequence>
<dbReference type="RefSeq" id="WP_193522196.1">
    <property type="nucleotide sequence ID" value="NZ_CBCSDF010000009.1"/>
</dbReference>
<keyword evidence="5" id="KW-1185">Reference proteome</keyword>
<dbReference type="EMBL" id="CP137579">
    <property type="protein sequence ID" value="WOX31012.1"/>
    <property type="molecule type" value="Genomic_DNA"/>
</dbReference>
<evidence type="ECO:0000313" key="3">
    <source>
        <dbReference type="EMBL" id="WOX31012.1"/>
    </source>
</evidence>
<feature type="coiled-coil region" evidence="1">
    <location>
        <begin position="206"/>
        <end position="247"/>
    </location>
</feature>
<dbReference type="AlphaFoldDB" id="A0A8I2KRL3"/>
<organism evidence="2 4">
    <name type="scientific">Pseudoalteromonas maricaloris</name>
    <dbReference type="NCBI Taxonomy" id="184924"/>
    <lineage>
        <taxon>Bacteria</taxon>
        <taxon>Pseudomonadati</taxon>
        <taxon>Pseudomonadota</taxon>
        <taxon>Gammaproteobacteria</taxon>
        <taxon>Alteromonadales</taxon>
        <taxon>Pseudoalteromonadaceae</taxon>
        <taxon>Pseudoalteromonas</taxon>
    </lineage>
</organism>
<dbReference type="EMBL" id="WEIA01000010">
    <property type="protein sequence ID" value="NLR22807.1"/>
    <property type="molecule type" value="Genomic_DNA"/>
</dbReference>